<feature type="domain" description="Cytoskeleton protein RodZ-like C-terminal" evidence="3">
    <location>
        <begin position="228"/>
        <end position="302"/>
    </location>
</feature>
<dbReference type="Pfam" id="PF13413">
    <property type="entry name" value="HTH_25"/>
    <property type="match status" value="1"/>
</dbReference>
<dbReference type="InterPro" id="IPR010982">
    <property type="entry name" value="Lambda_DNA-bd_dom_sf"/>
</dbReference>
<sequence length="304" mass="30943">MTEPTPELIASRAKAGAALREARMGAGRNVEELAAQLKVAPAKIAALEAGDWSALPDDTFGRALLRSCCKALKIDAKPLLDLLPGAPVLHSPVPDEEGAELAARVPERPLPRSASATRKSYGLLWLAVLIVALAAVVFFWPALRGLTEGLMPSAAKPQQPAPGSVESVLPAASQSASHAASQPASHPAHAGSSPLPLQSTPAIAGSAPVPVAPVASVTTSAASGNLLQLAASAPSWVQVTASNGKVIFSQLMQPGAPQSIQVPAGSTPLAIVVGNAPHTTVSYAGKPVDLTPDTRANVARFTLK</sequence>
<dbReference type="AlphaFoldDB" id="D6CU80"/>
<reference evidence="5 7" key="4">
    <citation type="submission" date="2015-03" db="EMBL/GenBank/DDBJ databases">
        <authorList>
            <person name="Regsiter A."/>
            <person name="william w."/>
        </authorList>
    </citation>
    <scope>NUCLEOTIDE SEQUENCE [LARGE SCALE GENOMIC DNA]</scope>
    <source>
        <strain evidence="5 7">CB1</strain>
    </source>
</reference>
<dbReference type="Proteomes" id="UP000002372">
    <property type="component" value="Chromosome"/>
</dbReference>
<gene>
    <name evidence="4" type="ordered locus">THI_2199</name>
    <name evidence="5" type="ORF">THICB1_10018</name>
</gene>
<dbReference type="eggNOG" id="COG1426">
    <property type="taxonomic scope" value="Bacteria"/>
</dbReference>
<dbReference type="OrthoDB" id="5293433at2"/>
<evidence type="ECO:0000313" key="6">
    <source>
        <dbReference type="Proteomes" id="UP000002372"/>
    </source>
</evidence>
<dbReference type="EMBL" id="FP475956">
    <property type="protein sequence ID" value="CAZ88849.1"/>
    <property type="molecule type" value="Genomic_DNA"/>
</dbReference>
<dbReference type="GO" id="GO:0003677">
    <property type="term" value="F:DNA binding"/>
    <property type="evidence" value="ECO:0007669"/>
    <property type="project" value="InterPro"/>
</dbReference>
<keyword evidence="2" id="KW-0472">Membrane</keyword>
<dbReference type="PANTHER" id="PTHR34475">
    <property type="match status" value="1"/>
</dbReference>
<organism evidence="4 6">
    <name type="scientific">Thiomonas arsenitoxydans (strain DSM 22701 / CIP 110005 / 3As)</name>
    <dbReference type="NCBI Taxonomy" id="426114"/>
    <lineage>
        <taxon>Bacteria</taxon>
        <taxon>Pseudomonadati</taxon>
        <taxon>Pseudomonadota</taxon>
        <taxon>Betaproteobacteria</taxon>
        <taxon>Burkholderiales</taxon>
        <taxon>Thiomonas</taxon>
    </lineage>
</organism>
<evidence type="ECO:0000313" key="4">
    <source>
        <dbReference type="EMBL" id="CAZ88849.1"/>
    </source>
</evidence>
<name>D6CU80_THIA3</name>
<dbReference type="EMBL" id="CTRI01000001">
    <property type="protein sequence ID" value="CQR26275.1"/>
    <property type="molecule type" value="Genomic_DNA"/>
</dbReference>
<dbReference type="InterPro" id="IPR001387">
    <property type="entry name" value="Cro/C1-type_HTH"/>
</dbReference>
<dbReference type="InterPro" id="IPR025194">
    <property type="entry name" value="RodZ-like_C"/>
</dbReference>
<evidence type="ECO:0000256" key="1">
    <source>
        <dbReference type="SAM" id="MobiDB-lite"/>
    </source>
</evidence>
<feature type="transmembrane region" description="Helical" evidence="2">
    <location>
        <begin position="122"/>
        <end position="143"/>
    </location>
</feature>
<accession>D6CU80</accession>
<reference evidence="4" key="3">
    <citation type="submission" date="2010-07" db="EMBL/GenBank/DDBJ databases">
        <authorList>
            <person name="Genoscope - CEA"/>
        </authorList>
    </citation>
    <scope>NUCLEOTIDE SEQUENCE</scope>
    <source>
        <strain evidence="4">3As</strain>
    </source>
</reference>
<protein>
    <recommendedName>
        <fullName evidence="3">Cytoskeleton protein RodZ-like C-terminal domain-containing protein</fullName>
    </recommendedName>
</protein>
<dbReference type="CDD" id="cd00093">
    <property type="entry name" value="HTH_XRE"/>
    <property type="match status" value="1"/>
</dbReference>
<keyword evidence="7" id="KW-1185">Reference proteome</keyword>
<evidence type="ECO:0000259" key="3">
    <source>
        <dbReference type="Pfam" id="PF13464"/>
    </source>
</evidence>
<feature type="compositionally biased region" description="Low complexity" evidence="1">
    <location>
        <begin position="170"/>
        <end position="194"/>
    </location>
</feature>
<dbReference type="PANTHER" id="PTHR34475:SF1">
    <property type="entry name" value="CYTOSKELETON PROTEIN RODZ"/>
    <property type="match status" value="1"/>
</dbReference>
<dbReference type="Proteomes" id="UP000078599">
    <property type="component" value="Unassembled WGS sequence"/>
</dbReference>
<dbReference type="SUPFAM" id="SSF47413">
    <property type="entry name" value="lambda repressor-like DNA-binding domains"/>
    <property type="match status" value="1"/>
</dbReference>
<dbReference type="KEGG" id="thi:THI_2199"/>
<dbReference type="Gene3D" id="1.10.260.40">
    <property type="entry name" value="lambda repressor-like DNA-binding domains"/>
    <property type="match status" value="1"/>
</dbReference>
<keyword evidence="2" id="KW-0812">Transmembrane</keyword>
<dbReference type="HOGENOM" id="CLU_047530_3_0_4"/>
<dbReference type="Pfam" id="PF13464">
    <property type="entry name" value="RodZ_C"/>
    <property type="match status" value="1"/>
</dbReference>
<reference evidence="6" key="2">
    <citation type="journal article" date="2010" name="PLoS Genet.">
        <title>Structure, function, and evolution of the Thiomonas spp. genome.</title>
        <authorList>
            <person name="Arsene-Ploetze F."/>
            <person name="Koechler S."/>
            <person name="Marchal M."/>
            <person name="Coppee J.Y."/>
            <person name="Chandler M."/>
            <person name="Bonnefoy V."/>
            <person name="Brochier-Armanet C."/>
            <person name="Barakat M."/>
            <person name="Barbe V."/>
            <person name="Battaglia-Brunet F."/>
            <person name="Bruneel O."/>
            <person name="Bryan C.G."/>
            <person name="Cleiss-Arnold J."/>
            <person name="Cruveiller S."/>
            <person name="Erhardt M."/>
            <person name="Heinrich-Salmeron A."/>
            <person name="Hommais F."/>
            <person name="Joulian C."/>
            <person name="Krin E."/>
            <person name="Lieutaud A."/>
            <person name="Lievremont D."/>
            <person name="Michel C."/>
            <person name="Muller D."/>
            <person name="Ortet P."/>
            <person name="Proux C."/>
            <person name="Siguier P."/>
            <person name="Roche D."/>
            <person name="Rouy Z."/>
            <person name="Salvignol G."/>
            <person name="Slyemi D."/>
            <person name="Talla E."/>
            <person name="Weiss S."/>
            <person name="Weissenbach J."/>
            <person name="Medigue C."/>
            <person name="Bertin P.N."/>
        </authorList>
    </citation>
    <scope>NUCLEOTIDE SEQUENCE [LARGE SCALE GENOMIC DNA]</scope>
    <source>
        <strain evidence="6">DSM 22701 / CIP 110005 / 3As</strain>
    </source>
</reference>
<evidence type="ECO:0000313" key="5">
    <source>
        <dbReference type="EMBL" id="CQR26275.1"/>
    </source>
</evidence>
<evidence type="ECO:0000256" key="2">
    <source>
        <dbReference type="SAM" id="Phobius"/>
    </source>
</evidence>
<feature type="region of interest" description="Disordered" evidence="1">
    <location>
        <begin position="152"/>
        <end position="199"/>
    </location>
</feature>
<dbReference type="InterPro" id="IPR050400">
    <property type="entry name" value="Bact_Cytoskel_RodZ"/>
</dbReference>
<dbReference type="RefSeq" id="WP_013106156.1">
    <property type="nucleotide sequence ID" value="NC_014145.1"/>
</dbReference>
<keyword evidence="2" id="KW-1133">Transmembrane helix</keyword>
<proteinExistence type="predicted"/>
<reference key="1">
    <citation type="submission" date="2009-07" db="EMBL/GenBank/DDBJ databases">
        <authorList>
            <person name="Genoscope - CEA"/>
        </authorList>
    </citation>
    <scope>NUCLEOTIDE SEQUENCE</scope>
    <source>
        <strain>3As</strain>
    </source>
</reference>
<evidence type="ECO:0000313" key="7">
    <source>
        <dbReference type="Proteomes" id="UP000078599"/>
    </source>
</evidence>